<dbReference type="InterPro" id="IPR050490">
    <property type="entry name" value="Bact_solute-bd_prot1"/>
</dbReference>
<evidence type="ECO:0000313" key="4">
    <source>
        <dbReference type="Proteomes" id="UP000188604"/>
    </source>
</evidence>
<name>A0A1U9KS87_9PROT</name>
<dbReference type="PANTHER" id="PTHR43649:SF12">
    <property type="entry name" value="DIACETYLCHITOBIOSE BINDING PROTEIN DASA"/>
    <property type="match status" value="1"/>
</dbReference>
<dbReference type="EMBL" id="CP014691">
    <property type="protein sequence ID" value="AQS88693.1"/>
    <property type="molecule type" value="Genomic_DNA"/>
</dbReference>
<dbReference type="PANTHER" id="PTHR43649">
    <property type="entry name" value="ARABINOSE-BINDING PROTEIN-RELATED"/>
    <property type="match status" value="1"/>
</dbReference>
<protein>
    <submittedName>
        <fullName evidence="3">Sugar ABC transporter substrate-binding protein</fullName>
    </submittedName>
</protein>
<organism evidence="3 4">
    <name type="scientific">Neoasaia chiangmaiensis</name>
    <dbReference type="NCBI Taxonomy" id="320497"/>
    <lineage>
        <taxon>Bacteria</taxon>
        <taxon>Pseudomonadati</taxon>
        <taxon>Pseudomonadota</taxon>
        <taxon>Alphaproteobacteria</taxon>
        <taxon>Acetobacterales</taxon>
        <taxon>Acetobacteraceae</taxon>
        <taxon>Neoasaia</taxon>
    </lineage>
</organism>
<sequence>MSRFTSFCRTTALAVLATGTCLSAAHADSTLTIATVNNGDMIIMRQLSGEFEKAHPGIHLNWVTLEENVLRQRVTTDIATGAGQFDIMTIGNYEVPIWAKQKWLAEVQPAADYDVNDILPAVRAGLTVNDRIYALPFYAESVMTYYRTDLFKKAGITMPEAPTYEQIRQYADKITDKSNQVYGMCLRGKPGWGENMAYVTSLVNTFGGQWFGMGWKPMLDSAAWKSAINWYVSILNADGPPGATSNGFNENLALFASGHCGMWIDSTVAGGMLFDPKQSQVASKVGFAPVPKGSFGKGPTWLWSWNLAIPASSKHTQDAQTFITWATSKEYVQLVAKQKGWVAVPAGTRQSTYDNADYKKAAPFASFVLNAINTADPNGQTAQPRPYGGAQFVGIPQFQAIGTQVGQTIAAALSGQMQVDQALAAAQSSTTRTMRQSGYTH</sequence>
<dbReference type="CDD" id="cd13585">
    <property type="entry name" value="PBP2_TMBP_like"/>
    <property type="match status" value="1"/>
</dbReference>
<dbReference type="Proteomes" id="UP000188604">
    <property type="component" value="Chromosome"/>
</dbReference>
<dbReference type="AlphaFoldDB" id="A0A1U9KS87"/>
<dbReference type="GO" id="GO:0042597">
    <property type="term" value="C:periplasmic space"/>
    <property type="evidence" value="ECO:0007669"/>
    <property type="project" value="UniProtKB-SubCell"/>
</dbReference>
<dbReference type="KEGG" id="nch:A0U93_13080"/>
<dbReference type="InterPro" id="IPR006059">
    <property type="entry name" value="SBP"/>
</dbReference>
<gene>
    <name evidence="3" type="ORF">A0U93_13080</name>
</gene>
<dbReference type="SUPFAM" id="SSF53850">
    <property type="entry name" value="Periplasmic binding protein-like II"/>
    <property type="match status" value="1"/>
</dbReference>
<comment type="subcellular location">
    <subcellularLocation>
        <location evidence="1">Periplasm</location>
    </subcellularLocation>
</comment>
<reference evidence="3 4" key="1">
    <citation type="submission" date="2016-03" db="EMBL/GenBank/DDBJ databases">
        <title>Acetic acid bacteria sequencing.</title>
        <authorList>
            <person name="Brandt J."/>
            <person name="Jakob F."/>
            <person name="Vogel R.F."/>
        </authorList>
    </citation>
    <scope>NUCLEOTIDE SEQUENCE [LARGE SCALE GENOMIC DNA]</scope>
    <source>
        <strain evidence="3 4">NBRC 101099</strain>
    </source>
</reference>
<dbReference type="Pfam" id="PF01547">
    <property type="entry name" value="SBP_bac_1"/>
    <property type="match status" value="1"/>
</dbReference>
<evidence type="ECO:0000256" key="2">
    <source>
        <dbReference type="ARBA" id="ARBA00008520"/>
    </source>
</evidence>
<dbReference type="Gene3D" id="3.40.190.10">
    <property type="entry name" value="Periplasmic binding protein-like II"/>
    <property type="match status" value="2"/>
</dbReference>
<proteinExistence type="inferred from homology"/>
<dbReference type="RefSeq" id="WP_077807740.1">
    <property type="nucleotide sequence ID" value="NZ_BJXS01000001.1"/>
</dbReference>
<comment type="similarity">
    <text evidence="2">Belongs to the bacterial solute-binding protein 1 family.</text>
</comment>
<dbReference type="STRING" id="320497.A0U93_13080"/>
<accession>A0A1U9KS87</accession>
<keyword evidence="4" id="KW-1185">Reference proteome</keyword>
<evidence type="ECO:0000313" key="3">
    <source>
        <dbReference type="EMBL" id="AQS88693.1"/>
    </source>
</evidence>
<evidence type="ECO:0000256" key="1">
    <source>
        <dbReference type="ARBA" id="ARBA00004418"/>
    </source>
</evidence>
<dbReference type="OrthoDB" id="9804061at2"/>